<evidence type="ECO:0000313" key="2">
    <source>
        <dbReference type="Proteomes" id="UP000002275"/>
    </source>
</evidence>
<dbReference type="EMBL" id="AE016795">
    <property type="protein sequence ID" value="AAO08733.1"/>
    <property type="molecule type" value="Genomic_DNA"/>
</dbReference>
<protein>
    <submittedName>
        <fullName evidence="1">Nitrogen regulatory protein P-II</fullName>
    </submittedName>
</protein>
<dbReference type="PROSITE" id="PS51343">
    <property type="entry name" value="PII_GLNB_DOM"/>
    <property type="match status" value="1"/>
</dbReference>
<reference evidence="1 2" key="2">
    <citation type="journal article" date="2003" name="Infect. Immun.">
        <title>Characterization and pathogenic significance of Vibrio vulnificus antigens preferentially expressed in septicemic patients.</title>
        <authorList>
            <person name="Kim Y.R."/>
            <person name="Lee S.E."/>
            <person name="Kim C.M."/>
            <person name="Kim S.Y."/>
            <person name="Shin E.K."/>
            <person name="Shin D.H."/>
            <person name="Chung S.S."/>
            <person name="Choy H.E."/>
            <person name="Progulske-Fox A."/>
            <person name="Hillman J.D."/>
            <person name="Handfield M."/>
            <person name="Rhee J.H."/>
        </authorList>
    </citation>
    <scope>NUCLEOTIDE SEQUENCE [LARGE SCALE GENOMIC DNA]</scope>
    <source>
        <strain evidence="1 2">CMCP6</strain>
    </source>
</reference>
<gene>
    <name evidence="1" type="ordered locus">VV1_0196</name>
</gene>
<name>A0A3Q0L1J9_VIBVU</name>
<dbReference type="Pfam" id="PF00543">
    <property type="entry name" value="P-II"/>
    <property type="match status" value="1"/>
</dbReference>
<dbReference type="SUPFAM" id="SSF54913">
    <property type="entry name" value="GlnB-like"/>
    <property type="match status" value="1"/>
</dbReference>
<dbReference type="InterPro" id="IPR011322">
    <property type="entry name" value="N-reg_PII-like_a/b"/>
</dbReference>
<reference evidence="1 2" key="3">
    <citation type="journal article" date="2011" name="Mol. Syst. Biol.">
        <title>Integrative genome-scale metabolic analysis of Vibrio vulnificus for drug targeting and discovery.</title>
        <authorList>
            <person name="Kim H.U."/>
            <person name="Kim S.Y."/>
            <person name="Jeong H."/>
            <person name="Kim T.Y."/>
            <person name="Kim J.J."/>
            <person name="Choy H.E."/>
            <person name="Yi K.Y."/>
            <person name="Rhee J.H."/>
            <person name="Lee S.Y."/>
        </authorList>
    </citation>
    <scope>NUCLEOTIDE SEQUENCE [LARGE SCALE GENOMIC DNA]</scope>
    <source>
        <strain evidence="1 2">CMCP6</strain>
    </source>
</reference>
<reference evidence="2" key="1">
    <citation type="submission" date="2002-12" db="EMBL/GenBank/DDBJ databases">
        <title>Complete genome sequence of Vibrio vulnificus CMCP6.</title>
        <authorList>
            <person name="Rhee J.H."/>
            <person name="Kim S.Y."/>
            <person name="Chung S.S."/>
            <person name="Kim J.J."/>
            <person name="Moon Y.H."/>
            <person name="Jeong H."/>
            <person name="Choy H.E."/>
        </authorList>
    </citation>
    <scope>NUCLEOTIDE SEQUENCE [LARGE SCALE GENOMIC DNA]</scope>
    <source>
        <strain evidence="2">CMCP6</strain>
    </source>
</reference>
<dbReference type="AlphaFoldDB" id="A0A3Q0L1J9"/>
<sequence length="118" mass="12927">MMMRFKLILAFVEDSKTDVVLDAAREAGATGATVINNARGQGLNQKRTFFGLTLEVQKDVVLFVVEEHLSRHILETISEVGEFDTESGQGIAIQIDIEDAVGVAHQVAKLTKVVEDEI</sequence>
<dbReference type="GO" id="GO:0030234">
    <property type="term" value="F:enzyme regulator activity"/>
    <property type="evidence" value="ECO:0007669"/>
    <property type="project" value="InterPro"/>
</dbReference>
<dbReference type="GO" id="GO:0006808">
    <property type="term" value="P:regulation of nitrogen utilization"/>
    <property type="evidence" value="ECO:0007669"/>
    <property type="project" value="InterPro"/>
</dbReference>
<accession>A0A3Q0L1J9</accession>
<dbReference type="SMART" id="SM00938">
    <property type="entry name" value="P-II"/>
    <property type="match status" value="1"/>
</dbReference>
<dbReference type="InterPro" id="IPR015867">
    <property type="entry name" value="N-reg_PII/ATP_PRibTrfase_C"/>
</dbReference>
<dbReference type="KEGG" id="vvu:VV1_0196"/>
<dbReference type="InterPro" id="IPR002187">
    <property type="entry name" value="N-reg_PII"/>
</dbReference>
<dbReference type="Gene3D" id="3.30.70.120">
    <property type="match status" value="1"/>
</dbReference>
<dbReference type="Proteomes" id="UP000002275">
    <property type="component" value="Chromosome I"/>
</dbReference>
<proteinExistence type="predicted"/>
<organism evidence="1 2">
    <name type="scientific">Vibrio vulnificus (strain CMCP6)</name>
    <dbReference type="NCBI Taxonomy" id="216895"/>
    <lineage>
        <taxon>Bacteria</taxon>
        <taxon>Pseudomonadati</taxon>
        <taxon>Pseudomonadota</taxon>
        <taxon>Gammaproteobacteria</taxon>
        <taxon>Vibrionales</taxon>
        <taxon>Vibrionaceae</taxon>
        <taxon>Vibrio</taxon>
    </lineage>
</organism>
<evidence type="ECO:0000313" key="1">
    <source>
        <dbReference type="EMBL" id="AAO08733.1"/>
    </source>
</evidence>